<dbReference type="PRINTS" id="PR00080">
    <property type="entry name" value="SDRFAMILY"/>
</dbReference>
<comment type="caution">
    <text evidence="4">The sequence shown here is derived from an EMBL/GenBank/DDBJ whole genome shotgun (WGS) entry which is preliminary data.</text>
</comment>
<comment type="similarity">
    <text evidence="1 3">Belongs to the short-chain dehydrogenases/reductases (SDR) family.</text>
</comment>
<dbReference type="GO" id="GO:0016491">
    <property type="term" value="F:oxidoreductase activity"/>
    <property type="evidence" value="ECO:0007669"/>
    <property type="project" value="UniProtKB-KW"/>
</dbReference>
<dbReference type="Pfam" id="PF00106">
    <property type="entry name" value="adh_short"/>
    <property type="match status" value="1"/>
</dbReference>
<keyword evidence="5" id="KW-1185">Reference proteome</keyword>
<evidence type="ECO:0000313" key="4">
    <source>
        <dbReference type="EMBL" id="NGX98045.1"/>
    </source>
</evidence>
<evidence type="ECO:0000256" key="3">
    <source>
        <dbReference type="RuleBase" id="RU000363"/>
    </source>
</evidence>
<protein>
    <submittedName>
        <fullName evidence="4">SDR family NAD(P)-dependent oxidoreductase</fullName>
    </submittedName>
</protein>
<accession>A0A7C9RI28</accession>
<dbReference type="InterPro" id="IPR036291">
    <property type="entry name" value="NAD(P)-bd_dom_sf"/>
</dbReference>
<evidence type="ECO:0000256" key="2">
    <source>
        <dbReference type="ARBA" id="ARBA00023002"/>
    </source>
</evidence>
<gene>
    <name evidence="4" type="ORF">G4V63_23415</name>
</gene>
<dbReference type="PANTHER" id="PTHR44169:SF6">
    <property type="entry name" value="NADPH-DEPENDENT 1-ACYLDIHYDROXYACETONE PHOSPHATE REDUCTASE"/>
    <property type="match status" value="1"/>
</dbReference>
<dbReference type="InterPro" id="IPR002347">
    <property type="entry name" value="SDR_fam"/>
</dbReference>
<keyword evidence="2" id="KW-0560">Oxidoreductase</keyword>
<proteinExistence type="inferred from homology"/>
<dbReference type="EMBL" id="JAAMRR010001187">
    <property type="protein sequence ID" value="NGX98045.1"/>
    <property type="molecule type" value="Genomic_DNA"/>
</dbReference>
<dbReference type="Gene3D" id="3.40.50.720">
    <property type="entry name" value="NAD(P)-binding Rossmann-like Domain"/>
    <property type="match status" value="1"/>
</dbReference>
<reference evidence="4" key="1">
    <citation type="submission" date="2020-02" db="EMBL/GenBank/DDBJ databases">
        <title>Draft genome sequence of Candidatus Afipia apatlaquensis IBT-C3, a potential strain for decolorization of textile dyes.</title>
        <authorList>
            <person name="Sanchez-Reyes A."/>
            <person name="Breton-Deval L."/>
            <person name="Mangelson H."/>
            <person name="Sanchez-Flores A."/>
        </authorList>
    </citation>
    <scope>NUCLEOTIDE SEQUENCE [LARGE SCALE GENOMIC DNA]</scope>
    <source>
        <strain evidence="4">IBT-C3</strain>
    </source>
</reference>
<dbReference type="Proteomes" id="UP000480266">
    <property type="component" value="Unassembled WGS sequence"/>
</dbReference>
<evidence type="ECO:0000313" key="5">
    <source>
        <dbReference type="Proteomes" id="UP000480266"/>
    </source>
</evidence>
<organism evidence="4 5">
    <name type="scientific">Candidatus Afipia apatlaquensis</name>
    <dbReference type="NCBI Taxonomy" id="2712852"/>
    <lineage>
        <taxon>Bacteria</taxon>
        <taxon>Pseudomonadati</taxon>
        <taxon>Pseudomonadota</taxon>
        <taxon>Alphaproteobacteria</taxon>
        <taxon>Hyphomicrobiales</taxon>
        <taxon>Nitrobacteraceae</taxon>
        <taxon>Afipia</taxon>
    </lineage>
</organism>
<dbReference type="PANTHER" id="PTHR44169">
    <property type="entry name" value="NADPH-DEPENDENT 1-ACYLDIHYDROXYACETONE PHOSPHATE REDUCTASE"/>
    <property type="match status" value="1"/>
</dbReference>
<name>A0A7C9RI28_9BRAD</name>
<dbReference type="SUPFAM" id="SSF51735">
    <property type="entry name" value="NAD(P)-binding Rossmann-fold domains"/>
    <property type="match status" value="1"/>
</dbReference>
<dbReference type="PRINTS" id="PR00081">
    <property type="entry name" value="GDHRDH"/>
</dbReference>
<dbReference type="AlphaFoldDB" id="A0A7C9RI28"/>
<sequence length="286" mass="30756">MTQARDKNAGRPVLITGCSSGVGHAAAKIFRKAGYETFATARDMSALDDLRALGCRTLALDVTDEVARRAAVEGIEREFGAVGILVNNAGYGQYGPLEEISLDALRLQFETNVFGGLRLSQLALPAMRRAGHGRIVNVSSVAGRVSSIGGGAYHATKFAIEALTDALRPEVEPFGIDVVNVLPGPIATHFGATLLKQIPDTGPDSPYVFFKQRLAAYMRDFLDPEKLGVMSAETVARVVFKAATAKHPHTRYNVGFVAHLGPIGRALTPDRVVDFMTRRKVPVEEP</sequence>
<evidence type="ECO:0000256" key="1">
    <source>
        <dbReference type="ARBA" id="ARBA00006484"/>
    </source>
</evidence>
<dbReference type="CDD" id="cd05374">
    <property type="entry name" value="17beta-HSD-like_SDR_c"/>
    <property type="match status" value="1"/>
</dbReference>